<feature type="binding site" evidence="8">
    <location>
        <position position="63"/>
    </location>
    <ligand>
        <name>(R)-pantoate</name>
        <dbReference type="ChEBI" id="CHEBI:15980"/>
    </ligand>
</feature>
<dbReference type="HAMAP" id="MF_00158">
    <property type="entry name" value="PanC"/>
    <property type="match status" value="1"/>
</dbReference>
<dbReference type="EC" id="6.3.2.1" evidence="8"/>
<dbReference type="UniPathway" id="UPA00028">
    <property type="reaction ID" value="UER00005"/>
</dbReference>
<keyword evidence="6 8" id="KW-0067">ATP-binding</keyword>
<dbReference type="RefSeq" id="WP_012824006.1">
    <property type="nucleotide sequence ID" value="NC_013422.1"/>
</dbReference>
<dbReference type="InterPro" id="IPR014729">
    <property type="entry name" value="Rossmann-like_a/b/a_fold"/>
</dbReference>
<evidence type="ECO:0000256" key="5">
    <source>
        <dbReference type="ARBA" id="ARBA00022741"/>
    </source>
</evidence>
<evidence type="ECO:0000256" key="1">
    <source>
        <dbReference type="ARBA" id="ARBA00004990"/>
    </source>
</evidence>
<evidence type="ECO:0000256" key="4">
    <source>
        <dbReference type="ARBA" id="ARBA00022655"/>
    </source>
</evidence>
<reference evidence="9 10" key="1">
    <citation type="submission" date="2009-10" db="EMBL/GenBank/DDBJ databases">
        <title>Complete sequence of Halothiobacillus neapolitanus c2.</title>
        <authorList>
            <consortium name="US DOE Joint Genome Institute"/>
            <person name="Lucas S."/>
            <person name="Copeland A."/>
            <person name="Lapidus A."/>
            <person name="Glavina del Rio T."/>
            <person name="Tice H."/>
            <person name="Bruce D."/>
            <person name="Goodwin L."/>
            <person name="Pitluck S."/>
            <person name="Davenport K."/>
            <person name="Brettin T."/>
            <person name="Detter J.C."/>
            <person name="Han C."/>
            <person name="Tapia R."/>
            <person name="Larimer F."/>
            <person name="Land M."/>
            <person name="Hauser L."/>
            <person name="Kyrpides N."/>
            <person name="Mikhailova N."/>
            <person name="Kerfeld C."/>
            <person name="Cannon G."/>
            <person name="Heinhort S."/>
        </authorList>
    </citation>
    <scope>NUCLEOTIDE SEQUENCE [LARGE SCALE GENOMIC DNA]</scope>
    <source>
        <strain evidence="10">ATCC 23641 / c2</strain>
    </source>
</reference>
<comment type="function">
    <text evidence="8">Catalyzes the condensation of pantoate with beta-alanine in an ATP-dependent reaction via a pantoyl-adenylate intermediate.</text>
</comment>
<keyword evidence="8" id="KW-0963">Cytoplasm</keyword>
<dbReference type="STRING" id="555778.Hneap_1134"/>
<evidence type="ECO:0000256" key="2">
    <source>
        <dbReference type="ARBA" id="ARBA00009256"/>
    </source>
</evidence>
<feature type="binding site" evidence="8">
    <location>
        <begin position="151"/>
        <end position="154"/>
    </location>
    <ligand>
        <name>ATP</name>
        <dbReference type="ChEBI" id="CHEBI:30616"/>
    </ligand>
</feature>
<comment type="subcellular location">
    <subcellularLocation>
        <location evidence="8">Cytoplasm</location>
    </subcellularLocation>
</comment>
<dbReference type="KEGG" id="hna:Hneap_1134"/>
<dbReference type="GO" id="GO:0004592">
    <property type="term" value="F:pantoate-beta-alanine ligase activity"/>
    <property type="evidence" value="ECO:0007669"/>
    <property type="project" value="UniProtKB-UniRule"/>
</dbReference>
<comment type="similarity">
    <text evidence="2 8">Belongs to the pantothenate synthetase family.</text>
</comment>
<dbReference type="Gene3D" id="3.30.1300.10">
    <property type="entry name" value="Pantoate-beta-alanine ligase, C-terminal domain"/>
    <property type="match status" value="1"/>
</dbReference>
<organism evidence="9 10">
    <name type="scientific">Halothiobacillus neapolitanus (strain ATCC 23641 / DSM 15147 / CIP 104769 / NCIMB 8539 / c2)</name>
    <name type="common">Thiobacillus neapolitanus</name>
    <dbReference type="NCBI Taxonomy" id="555778"/>
    <lineage>
        <taxon>Bacteria</taxon>
        <taxon>Pseudomonadati</taxon>
        <taxon>Pseudomonadota</taxon>
        <taxon>Gammaproteobacteria</taxon>
        <taxon>Chromatiales</taxon>
        <taxon>Halothiobacillaceae</taxon>
        <taxon>Halothiobacillus</taxon>
    </lineage>
</organism>
<dbReference type="OrthoDB" id="9773087at2"/>
<evidence type="ECO:0000256" key="6">
    <source>
        <dbReference type="ARBA" id="ARBA00022840"/>
    </source>
</evidence>
<dbReference type="InterPro" id="IPR042176">
    <property type="entry name" value="Pantoate_ligase_C"/>
</dbReference>
<keyword evidence="5 8" id="KW-0547">Nucleotide-binding</keyword>
<evidence type="ECO:0000313" key="10">
    <source>
        <dbReference type="Proteomes" id="UP000009102"/>
    </source>
</evidence>
<proteinExistence type="inferred from homology"/>
<dbReference type="GO" id="GO:0005524">
    <property type="term" value="F:ATP binding"/>
    <property type="evidence" value="ECO:0007669"/>
    <property type="project" value="UniProtKB-KW"/>
</dbReference>
<dbReference type="GO" id="GO:0005829">
    <property type="term" value="C:cytosol"/>
    <property type="evidence" value="ECO:0007669"/>
    <property type="project" value="TreeGrafter"/>
</dbReference>
<dbReference type="PANTHER" id="PTHR21299:SF1">
    <property type="entry name" value="PANTOATE--BETA-ALANINE LIGASE"/>
    <property type="match status" value="1"/>
</dbReference>
<dbReference type="NCBIfam" id="TIGR00018">
    <property type="entry name" value="panC"/>
    <property type="match status" value="1"/>
</dbReference>
<dbReference type="GO" id="GO:0015940">
    <property type="term" value="P:pantothenate biosynthetic process"/>
    <property type="evidence" value="ECO:0007669"/>
    <property type="project" value="UniProtKB-UniRule"/>
</dbReference>
<feature type="binding site" evidence="8">
    <location>
        <position position="180"/>
    </location>
    <ligand>
        <name>ATP</name>
        <dbReference type="ChEBI" id="CHEBI:30616"/>
    </ligand>
</feature>
<evidence type="ECO:0000256" key="8">
    <source>
        <dbReference type="HAMAP-Rule" id="MF_00158"/>
    </source>
</evidence>
<dbReference type="Proteomes" id="UP000009102">
    <property type="component" value="Chromosome"/>
</dbReference>
<feature type="active site" description="Proton donor" evidence="8">
    <location>
        <position position="37"/>
    </location>
</feature>
<feature type="binding site" evidence="8">
    <location>
        <begin position="188"/>
        <end position="191"/>
    </location>
    <ligand>
        <name>ATP</name>
        <dbReference type="ChEBI" id="CHEBI:30616"/>
    </ligand>
</feature>
<dbReference type="HOGENOM" id="CLU_047148_0_0_6"/>
<comment type="pathway">
    <text evidence="1 8">Cofactor biosynthesis; (R)-pantothenate biosynthesis; (R)-pantothenate from (R)-pantoate and beta-alanine: step 1/1.</text>
</comment>
<dbReference type="eggNOG" id="COG0414">
    <property type="taxonomic scope" value="Bacteria"/>
</dbReference>
<gene>
    <name evidence="8" type="primary">panC</name>
    <name evidence="9" type="ordered locus">Hneap_1134</name>
</gene>
<dbReference type="NCBIfam" id="TIGR00125">
    <property type="entry name" value="cyt_tran_rel"/>
    <property type="match status" value="1"/>
</dbReference>
<comment type="miscellaneous">
    <text evidence="8">The reaction proceeds by a bi uni uni bi ping pong mechanism.</text>
</comment>
<sequence>MEIIRDLNELLNWRQAQAKAERNVAFVPTMGNLHNGHLNLVKAAQSRADQPSVLVSIFVNPMQFNDINDLARYPRTESEDIAQLTRLNVDAVFLPNEAELTPEINPFSIRVDPGELAAHWEGAARPGHFTGMATIVIKLFHLVQPQVAVFGEKDFQQLQIVRRMVRDLNMPIEIMGVPTARAEDGLALSSRNRFLDEEQRRTAPLLHATLLDSAQQLRLGKPLDTVLKNARNRLTAAGFKLDYLALCRPDTLDPQLTAENGILLAAARLGAIRLLDNQPVVIE</sequence>
<dbReference type="EMBL" id="CP001801">
    <property type="protein sequence ID" value="ACX95970.1"/>
    <property type="molecule type" value="Genomic_DNA"/>
</dbReference>
<keyword evidence="4 8" id="KW-0566">Pantothenate biosynthesis</keyword>
<comment type="subunit">
    <text evidence="8">Homodimer.</text>
</comment>
<evidence type="ECO:0000256" key="3">
    <source>
        <dbReference type="ARBA" id="ARBA00022598"/>
    </source>
</evidence>
<evidence type="ECO:0000256" key="7">
    <source>
        <dbReference type="ARBA" id="ARBA00048258"/>
    </source>
</evidence>
<comment type="catalytic activity">
    <reaction evidence="7 8">
        <text>(R)-pantoate + beta-alanine + ATP = (R)-pantothenate + AMP + diphosphate + H(+)</text>
        <dbReference type="Rhea" id="RHEA:10912"/>
        <dbReference type="ChEBI" id="CHEBI:15378"/>
        <dbReference type="ChEBI" id="CHEBI:15980"/>
        <dbReference type="ChEBI" id="CHEBI:29032"/>
        <dbReference type="ChEBI" id="CHEBI:30616"/>
        <dbReference type="ChEBI" id="CHEBI:33019"/>
        <dbReference type="ChEBI" id="CHEBI:57966"/>
        <dbReference type="ChEBI" id="CHEBI:456215"/>
        <dbReference type="EC" id="6.3.2.1"/>
    </reaction>
</comment>
<dbReference type="InterPro" id="IPR003721">
    <property type="entry name" value="Pantoate_ligase"/>
</dbReference>
<dbReference type="SUPFAM" id="SSF52374">
    <property type="entry name" value="Nucleotidylyl transferase"/>
    <property type="match status" value="1"/>
</dbReference>
<dbReference type="CDD" id="cd00560">
    <property type="entry name" value="PanC"/>
    <property type="match status" value="1"/>
</dbReference>
<feature type="binding site" evidence="8">
    <location>
        <position position="157"/>
    </location>
    <ligand>
        <name>(R)-pantoate</name>
        <dbReference type="ChEBI" id="CHEBI:15980"/>
    </ligand>
</feature>
<protein>
    <recommendedName>
        <fullName evidence="8">Pantothenate synthetase</fullName>
        <shortName evidence="8">PS</shortName>
        <ecNumber evidence="8">6.3.2.1</ecNumber>
    </recommendedName>
    <alternativeName>
        <fullName evidence="8">Pantoate--beta-alanine ligase</fullName>
    </alternativeName>
    <alternativeName>
        <fullName evidence="8">Pantoate-activating enzyme</fullName>
    </alternativeName>
</protein>
<keyword evidence="10" id="KW-1185">Reference proteome</keyword>
<dbReference type="InterPro" id="IPR004821">
    <property type="entry name" value="Cyt_trans-like"/>
</dbReference>
<dbReference type="AlphaFoldDB" id="D0KZU7"/>
<dbReference type="Gene3D" id="3.40.50.620">
    <property type="entry name" value="HUPs"/>
    <property type="match status" value="1"/>
</dbReference>
<feature type="binding site" evidence="8">
    <location>
        <position position="63"/>
    </location>
    <ligand>
        <name>beta-alanine</name>
        <dbReference type="ChEBI" id="CHEBI:57966"/>
    </ligand>
</feature>
<dbReference type="Pfam" id="PF02569">
    <property type="entry name" value="Pantoate_ligase"/>
    <property type="match status" value="1"/>
</dbReference>
<dbReference type="PANTHER" id="PTHR21299">
    <property type="entry name" value="CYTIDYLATE KINASE/PANTOATE-BETA-ALANINE LIGASE"/>
    <property type="match status" value="1"/>
</dbReference>
<feature type="binding site" evidence="8">
    <location>
        <begin position="30"/>
        <end position="37"/>
    </location>
    <ligand>
        <name>ATP</name>
        <dbReference type="ChEBI" id="CHEBI:30616"/>
    </ligand>
</feature>
<name>D0KZU7_HALNC</name>
<keyword evidence="3 8" id="KW-0436">Ligase</keyword>
<accession>D0KZU7</accession>
<evidence type="ECO:0000313" key="9">
    <source>
        <dbReference type="EMBL" id="ACX95970.1"/>
    </source>
</evidence>